<dbReference type="EMBL" id="HBUF01617441">
    <property type="protein sequence ID" value="CAG6780209.1"/>
    <property type="molecule type" value="Transcribed_RNA"/>
</dbReference>
<evidence type="ECO:0000313" key="2">
    <source>
        <dbReference type="EMBL" id="CAG6780209.1"/>
    </source>
</evidence>
<feature type="transmembrane region" description="Helical" evidence="1">
    <location>
        <begin position="83"/>
        <end position="106"/>
    </location>
</feature>
<organism evidence="2">
    <name type="scientific">Cacopsylla melanoneura</name>
    <dbReference type="NCBI Taxonomy" id="428564"/>
    <lineage>
        <taxon>Eukaryota</taxon>
        <taxon>Metazoa</taxon>
        <taxon>Ecdysozoa</taxon>
        <taxon>Arthropoda</taxon>
        <taxon>Hexapoda</taxon>
        <taxon>Insecta</taxon>
        <taxon>Pterygota</taxon>
        <taxon>Neoptera</taxon>
        <taxon>Paraneoptera</taxon>
        <taxon>Hemiptera</taxon>
        <taxon>Sternorrhyncha</taxon>
        <taxon>Psylloidea</taxon>
        <taxon>Psyllidae</taxon>
        <taxon>Psyllinae</taxon>
        <taxon>Cacopsylla</taxon>
    </lineage>
</organism>
<name>A0A8D9F8F8_9HEMI</name>
<proteinExistence type="predicted"/>
<accession>A0A8D9F8F8</accession>
<feature type="transmembrane region" description="Helical" evidence="1">
    <location>
        <begin position="53"/>
        <end position="71"/>
    </location>
</feature>
<keyword evidence="1" id="KW-0812">Transmembrane</keyword>
<dbReference type="AlphaFoldDB" id="A0A8D9F8F8"/>
<sequence>MYSTSTWTRPSKTSCPIVAPCSQWTSSEPHQTGLLAGQYRGQKVAAPAACHRALCLSSFVLCFSMGCPLLLPLHSSHHKTWHLSFSFVLHYGVFHAVLVHPLYLLLVH</sequence>
<evidence type="ECO:0000256" key="1">
    <source>
        <dbReference type="SAM" id="Phobius"/>
    </source>
</evidence>
<keyword evidence="1" id="KW-0472">Membrane</keyword>
<reference evidence="2" key="1">
    <citation type="submission" date="2021-05" db="EMBL/GenBank/DDBJ databases">
        <authorList>
            <person name="Alioto T."/>
            <person name="Alioto T."/>
            <person name="Gomez Garrido J."/>
        </authorList>
    </citation>
    <scope>NUCLEOTIDE SEQUENCE</scope>
</reference>
<protein>
    <submittedName>
        <fullName evidence="2">Uncharacterized protein</fullName>
    </submittedName>
</protein>
<keyword evidence="1" id="KW-1133">Transmembrane helix</keyword>